<evidence type="ECO:0000313" key="11">
    <source>
        <dbReference type="EMBL" id="KPM08897.1"/>
    </source>
</evidence>
<dbReference type="PANTHER" id="PTHR16089">
    <property type="entry name" value="REST COREPRESSOR COREST PROTEIN-RELATED"/>
    <property type="match status" value="1"/>
</dbReference>
<dbReference type="VEuPathDB" id="VectorBase:SSCA006442"/>
<feature type="coiled-coil region" evidence="9">
    <location>
        <begin position="262"/>
        <end position="289"/>
    </location>
</feature>
<organism evidence="11 12">
    <name type="scientific">Sarcoptes scabiei</name>
    <name type="common">Itch mite</name>
    <name type="synonym">Acarus scabiei</name>
    <dbReference type="NCBI Taxonomy" id="52283"/>
    <lineage>
        <taxon>Eukaryota</taxon>
        <taxon>Metazoa</taxon>
        <taxon>Ecdysozoa</taxon>
        <taxon>Arthropoda</taxon>
        <taxon>Chelicerata</taxon>
        <taxon>Arachnida</taxon>
        <taxon>Acari</taxon>
        <taxon>Acariformes</taxon>
        <taxon>Sarcoptiformes</taxon>
        <taxon>Astigmata</taxon>
        <taxon>Psoroptidia</taxon>
        <taxon>Sarcoptoidea</taxon>
        <taxon>Sarcoptidae</taxon>
        <taxon>Sarcoptinae</taxon>
        <taxon>Sarcoptes</taxon>
    </lineage>
</organism>
<comment type="caution">
    <text evidence="11">The sequence shown here is derived from an EMBL/GenBank/DDBJ whole genome shotgun (WGS) entry which is preliminary data.</text>
</comment>
<evidence type="ECO:0000256" key="2">
    <source>
        <dbReference type="ARBA" id="ARBA00022723"/>
    </source>
</evidence>
<dbReference type="InterPro" id="IPR001005">
    <property type="entry name" value="SANT/Myb"/>
</dbReference>
<evidence type="ECO:0000256" key="1">
    <source>
        <dbReference type="ARBA" id="ARBA00004123"/>
    </source>
</evidence>
<evidence type="ECO:0000256" key="3">
    <source>
        <dbReference type="ARBA" id="ARBA00022771"/>
    </source>
</evidence>
<dbReference type="AlphaFoldDB" id="A0A132ADB1"/>
<dbReference type="PROSITE" id="PS51156">
    <property type="entry name" value="ELM2"/>
    <property type="match status" value="1"/>
</dbReference>
<keyword evidence="2" id="KW-0479">Metal-binding</keyword>
<dbReference type="InterPro" id="IPR017884">
    <property type="entry name" value="SANT_dom"/>
</dbReference>
<evidence type="ECO:0000256" key="10">
    <source>
        <dbReference type="SAM" id="MobiDB-lite"/>
    </source>
</evidence>
<dbReference type="GO" id="GO:0003714">
    <property type="term" value="F:transcription corepressor activity"/>
    <property type="evidence" value="ECO:0007669"/>
    <property type="project" value="TreeGrafter"/>
</dbReference>
<reference evidence="11 12" key="1">
    <citation type="journal article" date="2015" name="Parasit. Vectors">
        <title>Draft genome of the scabies mite.</title>
        <authorList>
            <person name="Rider S.D.Jr."/>
            <person name="Morgan M.S."/>
            <person name="Arlian L.G."/>
        </authorList>
    </citation>
    <scope>NUCLEOTIDE SEQUENCE [LARGE SCALE GENOMIC DNA]</scope>
    <source>
        <strain evidence="11">Arlian Lab</strain>
    </source>
</reference>
<dbReference type="InterPro" id="IPR051066">
    <property type="entry name" value="Trans_reg/Corepressor"/>
</dbReference>
<dbReference type="Pfam" id="PF00249">
    <property type="entry name" value="Myb_DNA-binding"/>
    <property type="match status" value="1"/>
</dbReference>
<evidence type="ECO:0000256" key="9">
    <source>
        <dbReference type="SAM" id="Coils"/>
    </source>
</evidence>
<keyword evidence="4" id="KW-0862">Zinc</keyword>
<dbReference type="InterPro" id="IPR009057">
    <property type="entry name" value="Homeodomain-like_sf"/>
</dbReference>
<proteinExistence type="predicted"/>
<keyword evidence="3" id="KW-0863">Zinc-finger</keyword>
<dbReference type="PROSITE" id="PS51293">
    <property type="entry name" value="SANT"/>
    <property type="match status" value="2"/>
</dbReference>
<dbReference type="Gene3D" id="1.20.58.1880">
    <property type="match status" value="1"/>
</dbReference>
<gene>
    <name evidence="11" type="ORF">QR98_0074230</name>
</gene>
<dbReference type="FunFam" id="1.10.10.60:FF:000012">
    <property type="entry name" value="Metastasis-associated 1 family, member 3"/>
    <property type="match status" value="1"/>
</dbReference>
<keyword evidence="8" id="KW-0539">Nucleus</keyword>
<dbReference type="PANTHER" id="PTHR16089:SF28">
    <property type="entry name" value="REST COREPRESSOR"/>
    <property type="match status" value="1"/>
</dbReference>
<evidence type="ECO:0000256" key="4">
    <source>
        <dbReference type="ARBA" id="ARBA00022833"/>
    </source>
</evidence>
<dbReference type="PROSITE" id="PS51294">
    <property type="entry name" value="HTH_MYB"/>
    <property type="match status" value="1"/>
</dbReference>
<feature type="region of interest" description="Disordered" evidence="10">
    <location>
        <begin position="203"/>
        <end position="232"/>
    </location>
</feature>
<dbReference type="GO" id="GO:0000118">
    <property type="term" value="C:histone deacetylase complex"/>
    <property type="evidence" value="ECO:0007669"/>
    <property type="project" value="TreeGrafter"/>
</dbReference>
<evidence type="ECO:0000256" key="8">
    <source>
        <dbReference type="ARBA" id="ARBA00023242"/>
    </source>
</evidence>
<dbReference type="InterPro" id="IPR000949">
    <property type="entry name" value="ELM2_dom"/>
</dbReference>
<dbReference type="GO" id="GO:0006357">
    <property type="term" value="P:regulation of transcription by RNA polymerase II"/>
    <property type="evidence" value="ECO:0007669"/>
    <property type="project" value="TreeGrafter"/>
</dbReference>
<evidence type="ECO:0000256" key="7">
    <source>
        <dbReference type="ARBA" id="ARBA00023163"/>
    </source>
</evidence>
<dbReference type="OrthoDB" id="10064338at2759"/>
<sequence>MGIEIKISVSLVEDYMSLAKEKYGFCSEQSLGLLFWHDYHLECALADLPNYYPIPDEWSIEDKALFDQAYQFHHKNFAKIQQLLPHKNLSSIIKYYYAHYKKSKSRSFVEKQVRNKANQQMKDCVDSKESNGMIENEYNLEPDFHQSSSGTVSNQLSVRDPSQIRKECVQCSNKSSSQFFNTKIGLLCKICYNKCKNNKSIDDDVDYDDYDQEGGDEASCEDEQSRMSQSNREPNCLSNLFYDISLGEIAQELQDRSANKILESYDHEIDNLKMKIRKLKQENGEKISLLDKSIDLSLLNQNNNRIISRWTNEETLLMTHAIRDYGKDYKMIAEIIGTKTEQQIKNYFLQNQDKMKLSSLVEELNEENEIVETTLTNTSEIDDKNNRTIKASNTVPANTNR</sequence>
<dbReference type="GO" id="GO:0008270">
    <property type="term" value="F:zinc ion binding"/>
    <property type="evidence" value="ECO:0007669"/>
    <property type="project" value="UniProtKB-KW"/>
</dbReference>
<dbReference type="GO" id="GO:0005667">
    <property type="term" value="C:transcription regulator complex"/>
    <property type="evidence" value="ECO:0007669"/>
    <property type="project" value="TreeGrafter"/>
</dbReference>
<feature type="coiled-coil region" evidence="9">
    <location>
        <begin position="354"/>
        <end position="381"/>
    </location>
</feature>
<keyword evidence="9" id="KW-0175">Coiled coil</keyword>
<name>A0A132ADB1_SARSC</name>
<evidence type="ECO:0000256" key="5">
    <source>
        <dbReference type="ARBA" id="ARBA00023015"/>
    </source>
</evidence>
<dbReference type="Proteomes" id="UP000616769">
    <property type="component" value="Unassembled WGS sequence"/>
</dbReference>
<keyword evidence="7" id="KW-0804">Transcription</keyword>
<dbReference type="CDD" id="cd00167">
    <property type="entry name" value="SANT"/>
    <property type="match status" value="1"/>
</dbReference>
<dbReference type="GO" id="GO:0003677">
    <property type="term" value="F:DNA binding"/>
    <property type="evidence" value="ECO:0007669"/>
    <property type="project" value="UniProtKB-KW"/>
</dbReference>
<keyword evidence="6" id="KW-0238">DNA-binding</keyword>
<comment type="subcellular location">
    <subcellularLocation>
        <location evidence="1">Nucleus</location>
    </subcellularLocation>
</comment>
<evidence type="ECO:0000256" key="6">
    <source>
        <dbReference type="ARBA" id="ARBA00023125"/>
    </source>
</evidence>
<evidence type="ECO:0000313" key="12">
    <source>
        <dbReference type="Proteomes" id="UP000616769"/>
    </source>
</evidence>
<dbReference type="SUPFAM" id="SSF46689">
    <property type="entry name" value="Homeodomain-like"/>
    <property type="match status" value="2"/>
</dbReference>
<dbReference type="EMBL" id="JXLN01012839">
    <property type="protein sequence ID" value="KPM08897.1"/>
    <property type="molecule type" value="Genomic_DNA"/>
</dbReference>
<dbReference type="SMART" id="SM00717">
    <property type="entry name" value="SANT"/>
    <property type="match status" value="2"/>
</dbReference>
<keyword evidence="5" id="KW-0805">Transcription regulation</keyword>
<dbReference type="Gene3D" id="1.10.10.60">
    <property type="entry name" value="Homeodomain-like"/>
    <property type="match status" value="1"/>
</dbReference>
<feature type="compositionally biased region" description="Acidic residues" evidence="10">
    <location>
        <begin position="203"/>
        <end position="222"/>
    </location>
</feature>
<protein>
    <submittedName>
        <fullName evidence="11">REST corepressor 2-like protein</fullName>
    </submittedName>
</protein>
<accession>A0A132ADB1</accession>
<dbReference type="InterPro" id="IPR017930">
    <property type="entry name" value="Myb_dom"/>
</dbReference>